<accession>A0AA35IY29</accession>
<feature type="region of interest" description="Disordered" evidence="1">
    <location>
        <begin position="1"/>
        <end position="151"/>
    </location>
</feature>
<feature type="compositionally biased region" description="Basic and acidic residues" evidence="1">
    <location>
        <begin position="136"/>
        <end position="147"/>
    </location>
</feature>
<feature type="domain" description="Scaffold protein Ste5 Fus3-binding" evidence="2">
    <location>
        <begin position="290"/>
        <end position="319"/>
    </location>
</feature>
<dbReference type="RefSeq" id="XP_056081101.1">
    <property type="nucleotide sequence ID" value="XM_056226868.1"/>
</dbReference>
<dbReference type="EMBL" id="OX365760">
    <property type="protein sequence ID" value="CAI4037986.1"/>
    <property type="molecule type" value="Genomic_DNA"/>
</dbReference>
<dbReference type="Proteomes" id="UP001161438">
    <property type="component" value="Chromosome 4"/>
</dbReference>
<dbReference type="InterPro" id="IPR021651">
    <property type="entry name" value="Ste5_Fus-binding"/>
</dbReference>
<dbReference type="GeneID" id="80917197"/>
<evidence type="ECO:0000256" key="1">
    <source>
        <dbReference type="SAM" id="MobiDB-lite"/>
    </source>
</evidence>
<reference evidence="4" key="1">
    <citation type="submission" date="2022-10" db="EMBL/GenBank/DDBJ databases">
        <authorList>
            <person name="Byrne P K."/>
        </authorList>
    </citation>
    <scope>NUCLEOTIDE SEQUENCE</scope>
    <source>
        <strain evidence="4">IFO1815</strain>
    </source>
</reference>
<dbReference type="AlphaFoldDB" id="A0AA35IY29"/>
<evidence type="ECO:0008006" key="6">
    <source>
        <dbReference type="Google" id="ProtNLM"/>
    </source>
</evidence>
<evidence type="ECO:0000259" key="2">
    <source>
        <dbReference type="Pfam" id="PF11610"/>
    </source>
</evidence>
<dbReference type="GO" id="GO:0019900">
    <property type="term" value="F:kinase binding"/>
    <property type="evidence" value="ECO:0007669"/>
    <property type="project" value="InterPro"/>
</dbReference>
<feature type="compositionally biased region" description="Polar residues" evidence="1">
    <location>
        <begin position="1"/>
        <end position="10"/>
    </location>
</feature>
<feature type="compositionally biased region" description="Low complexity" evidence="1">
    <location>
        <begin position="70"/>
        <end position="91"/>
    </location>
</feature>
<dbReference type="Pfam" id="PF11610">
    <property type="entry name" value="Ste5"/>
    <property type="match status" value="1"/>
</dbReference>
<protein>
    <recommendedName>
        <fullName evidence="6">Ste5p</fullName>
    </recommendedName>
</protein>
<keyword evidence="5" id="KW-1185">Reference proteome</keyword>
<proteinExistence type="predicted"/>
<evidence type="ECO:0000313" key="5">
    <source>
        <dbReference type="Proteomes" id="UP001161438"/>
    </source>
</evidence>
<dbReference type="InterPro" id="IPR021106">
    <property type="entry name" value="Ste5_Fus3-bd_dom"/>
</dbReference>
<gene>
    <name evidence="4" type="primary">SMKI04G3230</name>
    <name evidence="4" type="ORF">SMKI_04G3230</name>
</gene>
<dbReference type="Pfam" id="PF12194">
    <property type="entry name" value="Ste5_C"/>
    <property type="match status" value="1"/>
</dbReference>
<name>A0AA35IY29_SACMI</name>
<organism evidence="4 5">
    <name type="scientific">Saccharomyces mikatae IFO 1815</name>
    <dbReference type="NCBI Taxonomy" id="226126"/>
    <lineage>
        <taxon>Eukaryota</taxon>
        <taxon>Fungi</taxon>
        <taxon>Dikarya</taxon>
        <taxon>Ascomycota</taxon>
        <taxon>Saccharomycotina</taxon>
        <taxon>Saccharomycetes</taxon>
        <taxon>Saccharomycetales</taxon>
        <taxon>Saccharomycetaceae</taxon>
        <taxon>Saccharomyces</taxon>
    </lineage>
</organism>
<sequence>MIQTPTNNIISPFHNFGDSTQYNTSSKTPRQNIELEKPNTLSPLSRGKKWTEKLARFQRSSGKKKKLTPSSASSSTFSFSPGSKVSSSNFSGDEESNMLSTPSSASTEYLTPHPHRTSSLPRPNSNLFYAINNDAPRSDVPSEKENYNSRTSYNIPPKVAPFGYPLPRASIKKSFLNAACTLCDEPISSRRKGEKIIELTCGHLSHQECLIISFGTTAKEDVGALFPFCVKCKKDANKAIQCIPENDELKDLLISDFLIHKIPDSEVSKIPQSRFPLSSPLLPPFGLSYTPVERQTIYSQTPNLGSNLILAAPPKDRNQIPQQYSKSSFLNSPLRHRRTSKAASIFTSTSTMSPANDSISAISDSMKQKVRETKIPLPLLRSYFIQVLLNNFQNELQDWRIDGDYGLLRLVDKLMVSKDGQNYLQCWCFLFENALIITEMNSDVDVMEISLKNLEVFAPITNLKMTTLKASVLKCTLNKQDCIVSSELYIVQNINSDASTTVQKWISGLLNHDFVFDEANITSTLPILPILKNFSNNANDSGYETSTFLGLINPNKVVEVGNMNQSNDTVVIRRGFTLDSTESSRHSTVDSIRSVLTTISSVLSLKREKPDNLVIIIQVDFTKLKEQESLIVIYNSLKALTIKFSRLQFCFVDRNNNVLDYGSVLHKIDSPDFISKLKSKCSLSQFSSIWLKDALYPGKIHENLGIVVVSNNNMEASKSVLFQDYKCFRSLGRRRPNELKVKVGYLNVDYSDNISELVEVSSWTFVLETLCCSFSLSFDDDDDDDEEYYDDSTENELDNTSRSLSDVESTTTIHIGSPFDVEAVAVGIANDISSHTQNEYGNITNLETVTSAVESAPIPNIKFSICSDGESANEGDFD</sequence>
<dbReference type="Gene3D" id="3.40.50.11070">
    <property type="entry name" value="Protein Ste5, Fus3-binding domain"/>
    <property type="match status" value="1"/>
</dbReference>
<evidence type="ECO:0000313" key="4">
    <source>
        <dbReference type="EMBL" id="CAI4037986.1"/>
    </source>
</evidence>
<evidence type="ECO:0000259" key="3">
    <source>
        <dbReference type="Pfam" id="PF12194"/>
    </source>
</evidence>
<feature type="compositionally biased region" description="Polar residues" evidence="1">
    <location>
        <begin position="17"/>
        <end position="31"/>
    </location>
</feature>
<dbReference type="InterPro" id="IPR038382">
    <property type="entry name" value="Ste5_C_sf"/>
</dbReference>
<feature type="compositionally biased region" description="Polar residues" evidence="1">
    <location>
        <begin position="117"/>
        <end position="127"/>
    </location>
</feature>
<feature type="compositionally biased region" description="Polar residues" evidence="1">
    <location>
        <begin position="97"/>
        <end position="109"/>
    </location>
</feature>
<feature type="domain" description="Protein Ste5 Fus3-binding" evidence="3">
    <location>
        <begin position="597"/>
        <end position="785"/>
    </location>
</feature>